<comment type="caution">
    <text evidence="7">The sequence shown here is derived from an EMBL/GenBank/DDBJ whole genome shotgun (WGS) entry which is preliminary data.</text>
</comment>
<sequence length="169" mass="19272">MAIAPRLLSVFLRAGELICAVIVAGIIGHYIHVQDMNGWWPGDRFIYTEVVAALSMLTALILLVPFTWALTPLPWDFVMFLLWIVSFGLLCDYLAPLSCSWYLTWNPVYRNGQSAQDTCSTFNTALAFVFISAAFWLASFLVGLWVLHSIRRSRDPTVKRRPWYRSHAV</sequence>
<comment type="subcellular location">
    <subcellularLocation>
        <location evidence="1">Membrane</location>
        <topology evidence="1">Multi-pass membrane protein</topology>
    </subcellularLocation>
</comment>
<organism evidence="7 8">
    <name type="scientific">Sphaerosporella brunnea</name>
    <dbReference type="NCBI Taxonomy" id="1250544"/>
    <lineage>
        <taxon>Eukaryota</taxon>
        <taxon>Fungi</taxon>
        <taxon>Dikarya</taxon>
        <taxon>Ascomycota</taxon>
        <taxon>Pezizomycotina</taxon>
        <taxon>Pezizomycetes</taxon>
        <taxon>Pezizales</taxon>
        <taxon>Pyronemataceae</taxon>
        <taxon>Sphaerosporella</taxon>
    </lineage>
</organism>
<feature type="transmembrane region" description="Helical" evidence="5">
    <location>
        <begin position="80"/>
        <end position="105"/>
    </location>
</feature>
<keyword evidence="8" id="KW-1185">Reference proteome</keyword>
<dbReference type="OrthoDB" id="4074965at2759"/>
<evidence type="ECO:0000256" key="5">
    <source>
        <dbReference type="SAM" id="Phobius"/>
    </source>
</evidence>
<keyword evidence="3 5" id="KW-1133">Transmembrane helix</keyword>
<evidence type="ECO:0000313" key="8">
    <source>
        <dbReference type="Proteomes" id="UP000326924"/>
    </source>
</evidence>
<dbReference type="InterPro" id="IPR008253">
    <property type="entry name" value="Marvel"/>
</dbReference>
<name>A0A5J5F1D0_9PEZI</name>
<dbReference type="Proteomes" id="UP000326924">
    <property type="component" value="Unassembled WGS sequence"/>
</dbReference>
<gene>
    <name evidence="7" type="ORF">FN846DRAFT_941435</name>
</gene>
<protein>
    <submittedName>
        <fullName evidence="7">Membrane-associating domain-containing protein</fullName>
    </submittedName>
</protein>
<feature type="domain" description="MARVEL" evidence="6">
    <location>
        <begin position="8"/>
        <end position="141"/>
    </location>
</feature>
<proteinExistence type="predicted"/>
<dbReference type="AlphaFoldDB" id="A0A5J5F1D0"/>
<evidence type="ECO:0000256" key="2">
    <source>
        <dbReference type="ARBA" id="ARBA00022692"/>
    </source>
</evidence>
<feature type="transmembrane region" description="Helical" evidence="5">
    <location>
        <begin position="45"/>
        <end position="68"/>
    </location>
</feature>
<feature type="transmembrane region" description="Helical" evidence="5">
    <location>
        <begin position="12"/>
        <end position="33"/>
    </location>
</feature>
<dbReference type="PANTHER" id="PTHR39608:SF1">
    <property type="entry name" value="INTEGRAL MEMBRANE PROTEIN (AFU_ORTHOLOGUE AFUA_5G08640)"/>
    <property type="match status" value="1"/>
</dbReference>
<keyword evidence="4 5" id="KW-0472">Membrane</keyword>
<dbReference type="PANTHER" id="PTHR39608">
    <property type="entry name" value="INTEGRAL MEMBRANE PROTEIN (AFU_ORTHOLOGUE AFUA_5G08640)"/>
    <property type="match status" value="1"/>
</dbReference>
<dbReference type="EMBL" id="VXIS01000054">
    <property type="protein sequence ID" value="KAA8909775.1"/>
    <property type="molecule type" value="Genomic_DNA"/>
</dbReference>
<dbReference type="InParanoid" id="A0A5J5F1D0"/>
<reference evidence="7 8" key="1">
    <citation type="submission" date="2019-09" db="EMBL/GenBank/DDBJ databases">
        <title>Draft genome of the ectomycorrhizal ascomycete Sphaerosporella brunnea.</title>
        <authorList>
            <consortium name="DOE Joint Genome Institute"/>
            <person name="Benucci G.M."/>
            <person name="Marozzi G."/>
            <person name="Antonielli L."/>
            <person name="Sanchez S."/>
            <person name="Marco P."/>
            <person name="Wang X."/>
            <person name="Falini L.B."/>
            <person name="Barry K."/>
            <person name="Haridas S."/>
            <person name="Lipzen A."/>
            <person name="Labutti K."/>
            <person name="Grigoriev I.V."/>
            <person name="Murat C."/>
            <person name="Martin F."/>
            <person name="Albertini E."/>
            <person name="Donnini D."/>
            <person name="Bonito G."/>
        </authorList>
    </citation>
    <scope>NUCLEOTIDE SEQUENCE [LARGE SCALE GENOMIC DNA]</scope>
    <source>
        <strain evidence="7 8">Sb_GMNB300</strain>
    </source>
</reference>
<evidence type="ECO:0000256" key="3">
    <source>
        <dbReference type="ARBA" id="ARBA00022989"/>
    </source>
</evidence>
<evidence type="ECO:0000259" key="6">
    <source>
        <dbReference type="Pfam" id="PF01284"/>
    </source>
</evidence>
<evidence type="ECO:0000256" key="4">
    <source>
        <dbReference type="ARBA" id="ARBA00023136"/>
    </source>
</evidence>
<dbReference type="Pfam" id="PF01284">
    <property type="entry name" value="MARVEL"/>
    <property type="match status" value="1"/>
</dbReference>
<evidence type="ECO:0000313" key="7">
    <source>
        <dbReference type="EMBL" id="KAA8909775.1"/>
    </source>
</evidence>
<evidence type="ECO:0000256" key="1">
    <source>
        <dbReference type="ARBA" id="ARBA00004141"/>
    </source>
</evidence>
<feature type="transmembrane region" description="Helical" evidence="5">
    <location>
        <begin position="125"/>
        <end position="147"/>
    </location>
</feature>
<dbReference type="GO" id="GO:0016020">
    <property type="term" value="C:membrane"/>
    <property type="evidence" value="ECO:0007669"/>
    <property type="project" value="UniProtKB-SubCell"/>
</dbReference>
<keyword evidence="2 5" id="KW-0812">Transmembrane</keyword>
<accession>A0A5J5F1D0</accession>